<evidence type="ECO:0000313" key="2">
    <source>
        <dbReference type="Proteomes" id="UP000178943"/>
    </source>
</evidence>
<dbReference type="STRING" id="1817863.A2Y62_20715"/>
<dbReference type="AlphaFoldDB" id="A0A1F5VXT4"/>
<comment type="caution">
    <text evidence="1">The sequence shown here is derived from an EMBL/GenBank/DDBJ whole genome shotgun (WGS) entry which is preliminary data.</text>
</comment>
<reference evidence="1 2" key="1">
    <citation type="journal article" date="2016" name="Nat. Commun.">
        <title>Thousands of microbial genomes shed light on interconnected biogeochemical processes in an aquifer system.</title>
        <authorList>
            <person name="Anantharaman K."/>
            <person name="Brown C.T."/>
            <person name="Hug L.A."/>
            <person name="Sharon I."/>
            <person name="Castelle C.J."/>
            <person name="Probst A.J."/>
            <person name="Thomas B.C."/>
            <person name="Singh A."/>
            <person name="Wilkins M.J."/>
            <person name="Karaoz U."/>
            <person name="Brodie E.L."/>
            <person name="Williams K.H."/>
            <person name="Hubbard S.S."/>
            <person name="Banfield J.F."/>
        </authorList>
    </citation>
    <scope>NUCLEOTIDE SEQUENCE [LARGE SCALE GENOMIC DNA]</scope>
</reference>
<name>A0A1F5VXT4_9BACT</name>
<dbReference type="EMBL" id="MFGW01000009">
    <property type="protein sequence ID" value="OGF68218.1"/>
    <property type="molecule type" value="Genomic_DNA"/>
</dbReference>
<proteinExistence type="predicted"/>
<organism evidence="1 2">
    <name type="scientific">Candidatus Fischerbacteria bacterium RBG_13_37_8</name>
    <dbReference type="NCBI Taxonomy" id="1817863"/>
    <lineage>
        <taxon>Bacteria</taxon>
        <taxon>Candidatus Fischeribacteriota</taxon>
    </lineage>
</organism>
<gene>
    <name evidence="1" type="ORF">A2Y62_20715</name>
</gene>
<dbReference type="Proteomes" id="UP000178943">
    <property type="component" value="Unassembled WGS sequence"/>
</dbReference>
<sequence length="305" mass="36797">MEFERFNNIFNQLIGNYLGFLRPATVEIIFKHLNSYLNDMQMQQDKGEAKRKFMHHYWLKSLFMCNEDELKMIIKQHFNKKLEEGLNYLLSIYYWKMSYKQIANKEFLWHDFANANGAYGLMQIWWLHRQVLKNGFKELLSTEFERGLPWKRGTKVSYNKIKAFYFDYYLEREFDEQEEDVFSELLTFICAIGPVINKYNIYREVTLIIDHMVENSDKFYFQSPVKFLITVKDIKYPLEKAWRLFVKFLHLYEPQGKAIDPLAAILGIMNDEDRMLTLLDEHKIDNEEISLYVELANTLKRGRKE</sequence>
<evidence type="ECO:0000313" key="1">
    <source>
        <dbReference type="EMBL" id="OGF68218.1"/>
    </source>
</evidence>
<accession>A0A1F5VXT4</accession>
<protein>
    <submittedName>
        <fullName evidence="1">Uncharacterized protein</fullName>
    </submittedName>
</protein>